<organism evidence="1 2">
    <name type="scientific">Nephila pilipes</name>
    <name type="common">Giant wood spider</name>
    <name type="synonym">Nephila maculata</name>
    <dbReference type="NCBI Taxonomy" id="299642"/>
    <lineage>
        <taxon>Eukaryota</taxon>
        <taxon>Metazoa</taxon>
        <taxon>Ecdysozoa</taxon>
        <taxon>Arthropoda</taxon>
        <taxon>Chelicerata</taxon>
        <taxon>Arachnida</taxon>
        <taxon>Araneae</taxon>
        <taxon>Araneomorphae</taxon>
        <taxon>Entelegynae</taxon>
        <taxon>Araneoidea</taxon>
        <taxon>Nephilidae</taxon>
        <taxon>Nephila</taxon>
    </lineage>
</organism>
<evidence type="ECO:0000313" key="1">
    <source>
        <dbReference type="EMBL" id="GFT58981.1"/>
    </source>
</evidence>
<accession>A0A8X6PBC9</accession>
<keyword evidence="2" id="KW-1185">Reference proteome</keyword>
<dbReference type="EMBL" id="BMAW01018561">
    <property type="protein sequence ID" value="GFT58981.1"/>
    <property type="molecule type" value="Genomic_DNA"/>
</dbReference>
<dbReference type="AlphaFoldDB" id="A0A8X6PBC9"/>
<gene>
    <name evidence="1" type="ORF">NPIL_305851</name>
</gene>
<comment type="caution">
    <text evidence="1">The sequence shown here is derived from an EMBL/GenBank/DDBJ whole genome shotgun (WGS) entry which is preliminary data.</text>
</comment>
<dbReference type="OrthoDB" id="6431778at2759"/>
<protein>
    <submittedName>
        <fullName evidence="1">Uncharacterized protein</fullName>
    </submittedName>
</protein>
<reference evidence="1" key="1">
    <citation type="submission" date="2020-08" db="EMBL/GenBank/DDBJ databases">
        <title>Multicomponent nature underlies the extraordinary mechanical properties of spider dragline silk.</title>
        <authorList>
            <person name="Kono N."/>
            <person name="Nakamura H."/>
            <person name="Mori M."/>
            <person name="Yoshida Y."/>
            <person name="Ohtoshi R."/>
            <person name="Malay A.D."/>
            <person name="Moran D.A.P."/>
            <person name="Tomita M."/>
            <person name="Numata K."/>
            <person name="Arakawa K."/>
        </authorList>
    </citation>
    <scope>NUCLEOTIDE SEQUENCE</scope>
</reference>
<dbReference type="Proteomes" id="UP000887013">
    <property type="component" value="Unassembled WGS sequence"/>
</dbReference>
<name>A0A8X6PBC9_NEPPI</name>
<sequence>MFGIMFHIIQERMFCLTRTYVFCLFALIYVNSQIIKRECQVEEKEHFRYLLFDFNQGSHVAKAVGEICIVYGGGNLDEEPLVVGMPSSKMKFLTSETHLILTIQLLQQNQMVKVEFFV</sequence>
<evidence type="ECO:0000313" key="2">
    <source>
        <dbReference type="Proteomes" id="UP000887013"/>
    </source>
</evidence>
<proteinExistence type="predicted"/>